<evidence type="ECO:0000256" key="1">
    <source>
        <dbReference type="ARBA" id="ARBA00022741"/>
    </source>
</evidence>
<sequence length="255" mass="28953">MGKVKTAIPGLDELIEGGYVEYDVILVTGGPGSGKTTFGVQYLVEGARTFNEPGVLVCMEETPSRIIRDMWRFGWELEKLISQKKLKIIYANPFTYTRFVKTLQDTPGNVIAARKNIGDLFEQIQIEVESIQAKRIFIDSITSLKISPDQSEVRHMISEFIKNLEFLDCTTVLSSEIQGEQSFNVEEYLCSGVIRLHVFRVEGNRVKAIEILKMRGVKHDETLHPYEIREKGIVVYPGETVMNDEISLFDAARKK</sequence>
<dbReference type="PROSITE" id="PS51146">
    <property type="entry name" value="KAIC"/>
    <property type="match status" value="1"/>
</dbReference>
<dbReference type="PANTHER" id="PTHR43637:SF1">
    <property type="entry name" value="UPF0273 PROTEIN TM_0370"/>
    <property type="match status" value="1"/>
</dbReference>
<protein>
    <submittedName>
        <fullName evidence="4">Circadian clock protein KaiC</fullName>
    </submittedName>
</protein>
<comment type="caution">
    <text evidence="4">The sequence shown here is derived from an EMBL/GenBank/DDBJ whole genome shotgun (WGS) entry which is preliminary data.</text>
</comment>
<name>A0A0P7ZGQ5_9EURY</name>
<dbReference type="EMBL" id="LKCM01000200">
    <property type="protein sequence ID" value="KPQ42859.1"/>
    <property type="molecule type" value="Genomic_DNA"/>
</dbReference>
<keyword evidence="2" id="KW-0067">ATP-binding</keyword>
<gene>
    <name evidence="4" type="ORF">MPEBLZ_02603</name>
</gene>
<dbReference type="SUPFAM" id="SSF52540">
    <property type="entry name" value="P-loop containing nucleoside triphosphate hydrolases"/>
    <property type="match status" value="1"/>
</dbReference>
<keyword evidence="1" id="KW-0547">Nucleotide-binding</keyword>
<dbReference type="PANTHER" id="PTHR43637">
    <property type="entry name" value="UPF0273 PROTEIN TM_0370"/>
    <property type="match status" value="1"/>
</dbReference>
<dbReference type="GO" id="GO:0005524">
    <property type="term" value="F:ATP binding"/>
    <property type="evidence" value="ECO:0007669"/>
    <property type="project" value="UniProtKB-KW"/>
</dbReference>
<dbReference type="InterPro" id="IPR014774">
    <property type="entry name" value="KaiC-like_dom"/>
</dbReference>
<reference evidence="4 5" key="1">
    <citation type="submission" date="2015-09" db="EMBL/GenBank/DDBJ databases">
        <title>A metagenomics-based metabolic model of nitrate-dependent anaerobic oxidation of methane by Methanoperedens-like archaea.</title>
        <authorList>
            <person name="Arshad A."/>
            <person name="Speth D.R."/>
            <person name="De Graaf R.M."/>
            <person name="Op Den Camp H.J."/>
            <person name="Jetten M.S."/>
            <person name="Welte C.U."/>
        </authorList>
    </citation>
    <scope>NUCLEOTIDE SEQUENCE [LARGE SCALE GENOMIC DNA]</scope>
</reference>
<evidence type="ECO:0000259" key="3">
    <source>
        <dbReference type="PROSITE" id="PS51146"/>
    </source>
</evidence>
<evidence type="ECO:0000256" key="2">
    <source>
        <dbReference type="ARBA" id="ARBA00022840"/>
    </source>
</evidence>
<dbReference type="Proteomes" id="UP000050360">
    <property type="component" value="Unassembled WGS sequence"/>
</dbReference>
<evidence type="ECO:0000313" key="5">
    <source>
        <dbReference type="Proteomes" id="UP000050360"/>
    </source>
</evidence>
<dbReference type="Gene3D" id="3.40.50.300">
    <property type="entry name" value="P-loop containing nucleotide triphosphate hydrolases"/>
    <property type="match status" value="1"/>
</dbReference>
<dbReference type="Pfam" id="PF06745">
    <property type="entry name" value="ATPase"/>
    <property type="match status" value="1"/>
</dbReference>
<dbReference type="InterPro" id="IPR027417">
    <property type="entry name" value="P-loop_NTPase"/>
</dbReference>
<accession>A0A0P7ZGQ5</accession>
<organism evidence="4 5">
    <name type="scientific">Candidatus Methanoperedens nitratireducens</name>
    <dbReference type="NCBI Taxonomy" id="1392998"/>
    <lineage>
        <taxon>Archaea</taxon>
        <taxon>Methanobacteriati</taxon>
        <taxon>Methanobacteriota</taxon>
        <taxon>Stenosarchaea group</taxon>
        <taxon>Methanomicrobia</taxon>
        <taxon>Methanosarcinales</taxon>
        <taxon>ANME-2 cluster</taxon>
        <taxon>Candidatus Methanoperedentaceae</taxon>
        <taxon>Candidatus Methanoperedens</taxon>
    </lineage>
</organism>
<evidence type="ECO:0000313" key="4">
    <source>
        <dbReference type="EMBL" id="KPQ42859.1"/>
    </source>
</evidence>
<dbReference type="AlphaFoldDB" id="A0A0P7ZGQ5"/>
<proteinExistence type="predicted"/>
<dbReference type="InterPro" id="IPR010624">
    <property type="entry name" value="KaiC_dom"/>
</dbReference>
<feature type="domain" description="KaiC" evidence="3">
    <location>
        <begin position="2"/>
        <end position="249"/>
    </location>
</feature>